<dbReference type="Pfam" id="PF00789">
    <property type="entry name" value="UBX"/>
    <property type="match status" value="1"/>
</dbReference>
<protein>
    <recommendedName>
        <fullName evidence="1">UBX domain-containing protein</fullName>
    </recommendedName>
</protein>
<dbReference type="InterPro" id="IPR001012">
    <property type="entry name" value="UBX_dom"/>
</dbReference>
<dbReference type="InterPro" id="IPR029071">
    <property type="entry name" value="Ubiquitin-like_domsf"/>
</dbReference>
<comment type="caution">
    <text evidence="2">The sequence shown here is derived from an EMBL/GenBank/DDBJ whole genome shotgun (WGS) entry which is preliminary data.</text>
</comment>
<feature type="domain" description="UBX" evidence="1">
    <location>
        <begin position="14"/>
        <end position="78"/>
    </location>
</feature>
<dbReference type="Proteomes" id="UP000215335">
    <property type="component" value="Unassembled WGS sequence"/>
</dbReference>
<dbReference type="GO" id="GO:0000045">
    <property type="term" value="P:autophagosome assembly"/>
    <property type="evidence" value="ECO:0007669"/>
    <property type="project" value="TreeGrafter"/>
</dbReference>
<dbReference type="GO" id="GO:0043161">
    <property type="term" value="P:proteasome-mediated ubiquitin-dependent protein catabolic process"/>
    <property type="evidence" value="ECO:0007669"/>
    <property type="project" value="TreeGrafter"/>
</dbReference>
<dbReference type="GO" id="GO:0005634">
    <property type="term" value="C:nucleus"/>
    <property type="evidence" value="ECO:0007669"/>
    <property type="project" value="TreeGrafter"/>
</dbReference>
<dbReference type="Gene3D" id="3.10.20.90">
    <property type="entry name" value="Phosphatidylinositol 3-kinase Catalytic Subunit, Chain A, domain 1"/>
    <property type="match status" value="1"/>
</dbReference>
<proteinExistence type="predicted"/>
<keyword evidence="3" id="KW-1185">Reference proteome</keyword>
<dbReference type="SUPFAM" id="SSF54236">
    <property type="entry name" value="Ubiquitin-like"/>
    <property type="match status" value="1"/>
</dbReference>
<accession>A0A232ELQ8</accession>
<sequence>MRQTFARNQLNLNNKQPLTTIQIRLADGSNVRSVGDLRRYITTTRPQYALREFSLQTTTKELAKENKTIEEANILNSAIM</sequence>
<dbReference type="GO" id="GO:0005829">
    <property type="term" value="C:cytosol"/>
    <property type="evidence" value="ECO:0007669"/>
    <property type="project" value="TreeGrafter"/>
</dbReference>
<organism evidence="2 3">
    <name type="scientific">Trichomalopsis sarcophagae</name>
    <dbReference type="NCBI Taxonomy" id="543379"/>
    <lineage>
        <taxon>Eukaryota</taxon>
        <taxon>Metazoa</taxon>
        <taxon>Ecdysozoa</taxon>
        <taxon>Arthropoda</taxon>
        <taxon>Hexapoda</taxon>
        <taxon>Insecta</taxon>
        <taxon>Pterygota</taxon>
        <taxon>Neoptera</taxon>
        <taxon>Endopterygota</taxon>
        <taxon>Hymenoptera</taxon>
        <taxon>Apocrita</taxon>
        <taxon>Proctotrupomorpha</taxon>
        <taxon>Chalcidoidea</taxon>
        <taxon>Pteromalidae</taxon>
        <taxon>Pteromalinae</taxon>
        <taxon>Trichomalopsis</taxon>
    </lineage>
</organism>
<evidence type="ECO:0000313" key="2">
    <source>
        <dbReference type="EMBL" id="OXU19258.1"/>
    </source>
</evidence>
<dbReference type="GO" id="GO:0007030">
    <property type="term" value="P:Golgi organization"/>
    <property type="evidence" value="ECO:0007669"/>
    <property type="project" value="TreeGrafter"/>
</dbReference>
<reference evidence="2 3" key="1">
    <citation type="journal article" date="2017" name="Curr. Biol.">
        <title>The Evolution of Venom by Co-option of Single-Copy Genes.</title>
        <authorList>
            <person name="Martinson E.O."/>
            <person name="Mrinalini"/>
            <person name="Kelkar Y.D."/>
            <person name="Chang C.H."/>
            <person name="Werren J.H."/>
        </authorList>
    </citation>
    <scope>NUCLEOTIDE SEQUENCE [LARGE SCALE GENOMIC DNA]</scope>
    <source>
        <strain evidence="2 3">Alberta</strain>
        <tissue evidence="2">Whole body</tissue>
    </source>
</reference>
<evidence type="ECO:0000259" key="1">
    <source>
        <dbReference type="Pfam" id="PF00789"/>
    </source>
</evidence>
<dbReference type="EMBL" id="NNAY01003525">
    <property type="protein sequence ID" value="OXU19258.1"/>
    <property type="molecule type" value="Genomic_DNA"/>
</dbReference>
<dbReference type="GO" id="GO:0043130">
    <property type="term" value="F:ubiquitin binding"/>
    <property type="evidence" value="ECO:0007669"/>
    <property type="project" value="TreeGrafter"/>
</dbReference>
<dbReference type="PANTHER" id="PTHR23333:SF20">
    <property type="entry name" value="NSFL1 COFACTOR P47"/>
    <property type="match status" value="1"/>
</dbReference>
<dbReference type="GO" id="GO:0061025">
    <property type="term" value="P:membrane fusion"/>
    <property type="evidence" value="ECO:0007669"/>
    <property type="project" value="TreeGrafter"/>
</dbReference>
<dbReference type="GO" id="GO:0031468">
    <property type="term" value="P:nuclear membrane reassembly"/>
    <property type="evidence" value="ECO:0007669"/>
    <property type="project" value="TreeGrafter"/>
</dbReference>
<name>A0A232ELQ8_9HYME</name>
<dbReference type="PANTHER" id="PTHR23333">
    <property type="entry name" value="UBX DOMAIN CONTAINING PROTEIN"/>
    <property type="match status" value="1"/>
</dbReference>
<gene>
    <name evidence="2" type="ORF">TSAR_012310</name>
</gene>
<evidence type="ECO:0000313" key="3">
    <source>
        <dbReference type="Proteomes" id="UP000215335"/>
    </source>
</evidence>
<dbReference type="AlphaFoldDB" id="A0A232ELQ8"/>
<dbReference type="STRING" id="543379.A0A232ELQ8"/>